<keyword evidence="5" id="KW-1185">Reference proteome</keyword>
<dbReference type="STRING" id="36849.OXPF_41340"/>
<dbReference type="Gene3D" id="3.20.20.70">
    <property type="entry name" value="Aldolase class I"/>
    <property type="match status" value="1"/>
</dbReference>
<keyword evidence="1 4" id="KW-0808">Transferase</keyword>
<dbReference type="PANTHER" id="PTHR43018">
    <property type="entry name" value="PHOSPHO-2-DEHYDRO-3-DEOXYHEPTONATE ALDOLASE"/>
    <property type="match status" value="1"/>
</dbReference>
<dbReference type="EC" id="2.5.1.54" evidence="4"/>
<dbReference type="GO" id="GO:0016832">
    <property type="term" value="F:aldehyde-lyase activity"/>
    <property type="evidence" value="ECO:0007669"/>
    <property type="project" value="InterPro"/>
</dbReference>
<dbReference type="GO" id="GO:0009073">
    <property type="term" value="P:aromatic amino acid family biosynthetic process"/>
    <property type="evidence" value="ECO:0007669"/>
    <property type="project" value="InterPro"/>
</dbReference>
<dbReference type="AlphaFoldDB" id="A0A0P8W4E6"/>
<feature type="domain" description="DAHP synthase ferredoxin-like" evidence="3">
    <location>
        <begin position="1"/>
        <end position="66"/>
    </location>
</feature>
<feature type="domain" description="DAHP synthetase I/KDSA" evidence="2">
    <location>
        <begin position="87"/>
        <end position="329"/>
    </location>
</feature>
<dbReference type="InterPro" id="IPR006218">
    <property type="entry name" value="DAHP1/KDSA"/>
</dbReference>
<comment type="caution">
    <text evidence="4">The sequence shown here is derived from an EMBL/GenBank/DDBJ whole genome shotgun (WGS) entry which is preliminary data.</text>
</comment>
<dbReference type="RefSeq" id="WP_054877069.1">
    <property type="nucleotide sequence ID" value="NZ_LKET01000068.1"/>
</dbReference>
<name>A0A0P8W4E6_9CLOT</name>
<dbReference type="Pfam" id="PF00793">
    <property type="entry name" value="DAHP_synth_1"/>
    <property type="match status" value="1"/>
</dbReference>
<dbReference type="OrthoDB" id="9780456at2"/>
<evidence type="ECO:0000259" key="3">
    <source>
        <dbReference type="Pfam" id="PF18152"/>
    </source>
</evidence>
<dbReference type="InterPro" id="IPR052899">
    <property type="entry name" value="Class-I_DAHP_synthase"/>
</dbReference>
<dbReference type="InterPro" id="IPR013785">
    <property type="entry name" value="Aldolase_TIM"/>
</dbReference>
<evidence type="ECO:0000313" key="5">
    <source>
        <dbReference type="Proteomes" id="UP000050326"/>
    </source>
</evidence>
<dbReference type="Gene3D" id="3.30.70.1140">
    <property type="entry name" value="Phospho-2-dehydro-3-deoxyheptonate aldolase, domain 1"/>
    <property type="match status" value="1"/>
</dbReference>
<evidence type="ECO:0000313" key="4">
    <source>
        <dbReference type="EMBL" id="KPU42349.1"/>
    </source>
</evidence>
<evidence type="ECO:0000259" key="2">
    <source>
        <dbReference type="Pfam" id="PF00793"/>
    </source>
</evidence>
<dbReference type="EMBL" id="LKET01000068">
    <property type="protein sequence ID" value="KPU42349.1"/>
    <property type="molecule type" value="Genomic_DNA"/>
</dbReference>
<dbReference type="NCBIfam" id="NF009239">
    <property type="entry name" value="PRK12595.1"/>
    <property type="match status" value="1"/>
</dbReference>
<dbReference type="Pfam" id="PF18152">
    <property type="entry name" value="DAHP_snth_FXD"/>
    <property type="match status" value="1"/>
</dbReference>
<sequence>MIITLKPGTPATEIEKMKNRLEELGVAVNIIQGTSYCVFGLVGDTTKIDPSVIQADRNVESLLRVQDPFKLANRLFHPEDTEILVNESKIGKDTMAIIAGTCSIESEEQILILSKQVKEMGASFLRGDVFKPRSLPYRTISEEEVIDILKLAKHNTGLPLVTEVMSARNIEETSQYADVFTIGSRNMQNFELLKEAGKSGKPVILKRGQSSTFQEFLMAAEYIMAEGNNNVILCERGIRTFETSTRSTFDVSSIPALKKMSHLPVIVDPSHASGAWWMVEPLSKAAAAAGADGLMIEVHNDPSNAKCDGEHSIRPETFGTLIKSLKEIAKINNKYI</sequence>
<dbReference type="InterPro" id="IPR041071">
    <property type="entry name" value="DAHP_snth_FXD"/>
</dbReference>
<dbReference type="Proteomes" id="UP000050326">
    <property type="component" value="Unassembled WGS sequence"/>
</dbReference>
<dbReference type="SUPFAM" id="SSF51569">
    <property type="entry name" value="Aldolase"/>
    <property type="match status" value="1"/>
</dbReference>
<organism evidence="4 5">
    <name type="scientific">Oxobacter pfennigii</name>
    <dbReference type="NCBI Taxonomy" id="36849"/>
    <lineage>
        <taxon>Bacteria</taxon>
        <taxon>Bacillati</taxon>
        <taxon>Bacillota</taxon>
        <taxon>Clostridia</taxon>
        <taxon>Eubacteriales</taxon>
        <taxon>Clostridiaceae</taxon>
        <taxon>Oxobacter</taxon>
    </lineage>
</organism>
<dbReference type="PANTHER" id="PTHR43018:SF3">
    <property type="entry name" value="CARBOXYSOME FORMATION PROTEIN"/>
    <property type="match status" value="1"/>
</dbReference>
<proteinExistence type="predicted"/>
<dbReference type="NCBIfam" id="TIGR01361">
    <property type="entry name" value="DAHP_synth_Bsub"/>
    <property type="match status" value="1"/>
</dbReference>
<accession>A0A0P8W4E6</accession>
<protein>
    <submittedName>
        <fullName evidence="4">Phospho-2-dehydro-3-deoxyheptonate aldolase</fullName>
        <ecNumber evidence="4">2.5.1.54</ecNumber>
    </submittedName>
</protein>
<gene>
    <name evidence="4" type="primary">aroF_4</name>
    <name evidence="4" type="ORF">OXPF_41340</name>
</gene>
<dbReference type="NCBIfam" id="NF006421">
    <property type="entry name" value="PRK08673.1"/>
    <property type="match status" value="1"/>
</dbReference>
<reference evidence="4 5" key="1">
    <citation type="submission" date="2015-09" db="EMBL/GenBank/DDBJ databases">
        <title>Genome sequence of Oxobacter pfennigii DSM 3222.</title>
        <authorList>
            <person name="Poehlein A."/>
            <person name="Bengelsdorf F.R."/>
            <person name="Schiel-Bengelsdorf B."/>
            <person name="Duerre P."/>
            <person name="Daniel R."/>
        </authorList>
    </citation>
    <scope>NUCLEOTIDE SEQUENCE [LARGE SCALE GENOMIC DNA]</scope>
    <source>
        <strain evidence="4 5">DSM 3222</strain>
    </source>
</reference>
<evidence type="ECO:0000256" key="1">
    <source>
        <dbReference type="ARBA" id="ARBA00022679"/>
    </source>
</evidence>
<dbReference type="GO" id="GO:0003849">
    <property type="term" value="F:3-deoxy-7-phosphoheptulonate synthase activity"/>
    <property type="evidence" value="ECO:0007669"/>
    <property type="project" value="UniProtKB-EC"/>
</dbReference>
<dbReference type="PATRIC" id="fig|36849.3.peg.4370"/>
<dbReference type="InterPro" id="IPR006268">
    <property type="entry name" value="DAHP_syn_2"/>
</dbReference>